<proteinExistence type="predicted"/>
<sequence length="161" mass="16266">MSGRHRAPRVRRTPLRHTVIAALPAVVAVAAVLTVVAVVVGSGLLTAGAPAPLPAGAPAADATALAAPAARTAPLLRLPAPDAAPSAAADAARAAGELADRARSAQSVSPGVCDLDGPPRFDDPERPNVITNRDCGYVDEQGRERSRNPWIDGQLLAAQGG</sequence>
<feature type="compositionally biased region" description="Basic and acidic residues" evidence="1">
    <location>
        <begin position="117"/>
        <end position="126"/>
    </location>
</feature>
<keyword evidence="2" id="KW-1133">Transmembrane helix</keyword>
<keyword evidence="2" id="KW-0812">Transmembrane</keyword>
<reference evidence="3 4" key="1">
    <citation type="submission" date="2021-03" db="EMBL/GenBank/DDBJ databases">
        <title>Sequencing the genomes of 1000 actinobacteria strains.</title>
        <authorList>
            <person name="Klenk H.-P."/>
        </authorList>
    </citation>
    <scope>NUCLEOTIDE SEQUENCE [LARGE SCALE GENOMIC DNA]</scope>
    <source>
        <strain evidence="3 4">DSM 45256</strain>
    </source>
</reference>
<organism evidence="3 4">
    <name type="scientific">Pseudonocardia parietis</name>
    <dbReference type="NCBI Taxonomy" id="570936"/>
    <lineage>
        <taxon>Bacteria</taxon>
        <taxon>Bacillati</taxon>
        <taxon>Actinomycetota</taxon>
        <taxon>Actinomycetes</taxon>
        <taxon>Pseudonocardiales</taxon>
        <taxon>Pseudonocardiaceae</taxon>
        <taxon>Pseudonocardia</taxon>
    </lineage>
</organism>
<protein>
    <submittedName>
        <fullName evidence="3">Uncharacterized protein</fullName>
    </submittedName>
</protein>
<evidence type="ECO:0000256" key="1">
    <source>
        <dbReference type="SAM" id="MobiDB-lite"/>
    </source>
</evidence>
<comment type="caution">
    <text evidence="3">The sequence shown here is derived from an EMBL/GenBank/DDBJ whole genome shotgun (WGS) entry which is preliminary data.</text>
</comment>
<keyword evidence="2" id="KW-0472">Membrane</keyword>
<accession>A0ABS4VWG0</accession>
<evidence type="ECO:0000313" key="4">
    <source>
        <dbReference type="Proteomes" id="UP001519295"/>
    </source>
</evidence>
<feature type="compositionally biased region" description="Low complexity" evidence="1">
    <location>
        <begin position="83"/>
        <end position="97"/>
    </location>
</feature>
<name>A0ABS4VWG0_9PSEU</name>
<dbReference type="RefSeq" id="WP_210028781.1">
    <property type="nucleotide sequence ID" value="NZ_JAGINU010000001.1"/>
</dbReference>
<evidence type="ECO:0000313" key="3">
    <source>
        <dbReference type="EMBL" id="MBP2368256.1"/>
    </source>
</evidence>
<evidence type="ECO:0000256" key="2">
    <source>
        <dbReference type="SAM" id="Phobius"/>
    </source>
</evidence>
<feature type="region of interest" description="Disordered" evidence="1">
    <location>
        <begin position="83"/>
        <end position="133"/>
    </location>
</feature>
<gene>
    <name evidence="3" type="ORF">JOF36_003952</name>
</gene>
<feature type="region of interest" description="Disordered" evidence="1">
    <location>
        <begin position="142"/>
        <end position="161"/>
    </location>
</feature>
<feature type="transmembrane region" description="Helical" evidence="2">
    <location>
        <begin position="21"/>
        <end position="45"/>
    </location>
</feature>
<keyword evidence="4" id="KW-1185">Reference proteome</keyword>
<dbReference type="Proteomes" id="UP001519295">
    <property type="component" value="Unassembled WGS sequence"/>
</dbReference>
<dbReference type="EMBL" id="JAGINU010000001">
    <property type="protein sequence ID" value="MBP2368256.1"/>
    <property type="molecule type" value="Genomic_DNA"/>
</dbReference>